<feature type="transmembrane region" description="Helical" evidence="2">
    <location>
        <begin position="29"/>
        <end position="52"/>
    </location>
</feature>
<evidence type="ECO:0000313" key="4">
    <source>
        <dbReference type="Proteomes" id="UP001501411"/>
    </source>
</evidence>
<feature type="compositionally biased region" description="Basic and acidic residues" evidence="1">
    <location>
        <begin position="388"/>
        <end position="397"/>
    </location>
</feature>
<accession>A0ABP9C859</accession>
<keyword evidence="2" id="KW-1133">Transmembrane helix</keyword>
<proteinExistence type="predicted"/>
<feature type="transmembrane region" description="Helical" evidence="2">
    <location>
        <begin position="157"/>
        <end position="178"/>
    </location>
</feature>
<dbReference type="PANTHER" id="PTHR34219">
    <property type="entry name" value="IRON-REGULATED INNER MEMBRANE PROTEIN-RELATED"/>
    <property type="match status" value="1"/>
</dbReference>
<evidence type="ECO:0000256" key="2">
    <source>
        <dbReference type="SAM" id="Phobius"/>
    </source>
</evidence>
<sequence>MGKEKSLATVPPKKVGKSWLSRAIAWIHLWPSLVSAIILIVVCITGTVVVYCDEIMEWSAGDARYVEQVGKERMPVELIMERLKKEFPNYGNPSYMVAYKDPKRSVRFNMFSRKVGLRMVYVDPYTGEILKNDATIYFFYITAHLHASLLWGKTGMWIVDIATIIFLIELITGLVLWWPAKWTKATRDASFKVKWKARFERLNYDLHNVIGFYALSICLVLTLSGLIIAFKPLAQFTIQAAGGDASHHWEEQLPAADQGKVPAAINHTLDQFFAAYPEAKEAQVNTFKLDQNGWYGLRLARAIGLKSADNAKAFFIDRYSGRSIEVPEAAMKHEQVENIYWSLHMGTWMGPIGKLCTFIGGLVSTSLPITGFIIWWGRRKKGKKRKGSKESLAEERSMGSYKPRHLVKANS</sequence>
<dbReference type="EMBL" id="BAABIQ010000044">
    <property type="protein sequence ID" value="GAA4806292.1"/>
    <property type="molecule type" value="Genomic_DNA"/>
</dbReference>
<feature type="region of interest" description="Disordered" evidence="1">
    <location>
        <begin position="381"/>
        <end position="411"/>
    </location>
</feature>
<comment type="caution">
    <text evidence="3">The sequence shown here is derived from an EMBL/GenBank/DDBJ whole genome shotgun (WGS) entry which is preliminary data.</text>
</comment>
<organism evidence="3 4">
    <name type="scientific">Olivibacter ginsenosidimutans</name>
    <dbReference type="NCBI Taxonomy" id="1176537"/>
    <lineage>
        <taxon>Bacteria</taxon>
        <taxon>Pseudomonadati</taxon>
        <taxon>Bacteroidota</taxon>
        <taxon>Sphingobacteriia</taxon>
        <taxon>Sphingobacteriales</taxon>
        <taxon>Sphingobacteriaceae</taxon>
        <taxon>Olivibacter</taxon>
    </lineage>
</organism>
<reference evidence="4" key="1">
    <citation type="journal article" date="2019" name="Int. J. Syst. Evol. Microbiol.">
        <title>The Global Catalogue of Microorganisms (GCM) 10K type strain sequencing project: providing services to taxonomists for standard genome sequencing and annotation.</title>
        <authorList>
            <consortium name="The Broad Institute Genomics Platform"/>
            <consortium name="The Broad Institute Genome Sequencing Center for Infectious Disease"/>
            <person name="Wu L."/>
            <person name="Ma J."/>
        </authorList>
    </citation>
    <scope>NUCLEOTIDE SEQUENCE [LARGE SCALE GENOMIC DNA]</scope>
    <source>
        <strain evidence="4">JCM 18200</strain>
    </source>
</reference>
<dbReference type="RefSeq" id="WP_345234738.1">
    <property type="nucleotide sequence ID" value="NZ_BAABIQ010000044.1"/>
</dbReference>
<keyword evidence="2" id="KW-0472">Membrane</keyword>
<dbReference type="Pfam" id="PF03929">
    <property type="entry name" value="PepSY_TM"/>
    <property type="match status" value="1"/>
</dbReference>
<evidence type="ECO:0000256" key="1">
    <source>
        <dbReference type="SAM" id="MobiDB-lite"/>
    </source>
</evidence>
<gene>
    <name evidence="3" type="ORF">GCM10023231_39390</name>
</gene>
<feature type="transmembrane region" description="Helical" evidence="2">
    <location>
        <begin position="206"/>
        <end position="230"/>
    </location>
</feature>
<keyword evidence="2" id="KW-0812">Transmembrane</keyword>
<feature type="compositionally biased region" description="Basic residues" evidence="1">
    <location>
        <begin position="402"/>
        <end position="411"/>
    </location>
</feature>
<protein>
    <submittedName>
        <fullName evidence="3">PepSY-associated TM helix domain-containing protein</fullName>
    </submittedName>
</protein>
<dbReference type="Proteomes" id="UP001501411">
    <property type="component" value="Unassembled WGS sequence"/>
</dbReference>
<keyword evidence="4" id="KW-1185">Reference proteome</keyword>
<feature type="transmembrane region" description="Helical" evidence="2">
    <location>
        <begin position="352"/>
        <end position="376"/>
    </location>
</feature>
<dbReference type="PANTHER" id="PTHR34219:SF3">
    <property type="entry name" value="BLL7967 PROTEIN"/>
    <property type="match status" value="1"/>
</dbReference>
<evidence type="ECO:0000313" key="3">
    <source>
        <dbReference type="EMBL" id="GAA4806292.1"/>
    </source>
</evidence>
<name>A0ABP9C859_9SPHI</name>
<dbReference type="InterPro" id="IPR005625">
    <property type="entry name" value="PepSY-ass_TM"/>
</dbReference>